<gene>
    <name evidence="5" type="ORF">D3878_01305</name>
</gene>
<evidence type="ECO:0000256" key="3">
    <source>
        <dbReference type="ARBA" id="ARBA00022723"/>
    </source>
</evidence>
<keyword evidence="4" id="KW-0862">Zinc</keyword>
<protein>
    <submittedName>
        <fullName evidence="5">3-keto-5-aminohexanoate cleavage protein</fullName>
    </submittedName>
</protein>
<dbReference type="OrthoDB" id="9155960at2"/>
<comment type="caution">
    <text evidence="5">The sequence shown here is derived from an EMBL/GenBank/DDBJ whole genome shotgun (WGS) entry which is preliminary data.</text>
</comment>
<organism evidence="5 6">
    <name type="scientific">Noviherbaspirillum sedimenti</name>
    <dbReference type="NCBI Taxonomy" id="2320865"/>
    <lineage>
        <taxon>Bacteria</taxon>
        <taxon>Pseudomonadati</taxon>
        <taxon>Pseudomonadota</taxon>
        <taxon>Betaproteobacteria</taxon>
        <taxon>Burkholderiales</taxon>
        <taxon>Oxalobacteraceae</taxon>
        <taxon>Noviherbaspirillum</taxon>
    </lineage>
</organism>
<keyword evidence="2" id="KW-0808">Transferase</keyword>
<dbReference type="PANTHER" id="PTHR37418:SF2">
    <property type="entry name" value="3-KETO-5-AMINOHEXANOATE CLEAVAGE ENZYME"/>
    <property type="match status" value="1"/>
</dbReference>
<sequence>MAKRKVIITVAPTGGMANKSQNPHLPTQPDEIIADVVRCYNAGASVVAVHARRPDDGATCDAAIYRRINEGIRAQCDIIINNSTGGGVNGDMIKPIDDGFWEIAFEERLKGLEAGAEMCTLDSHTIIASFAGREHLLNTAPSRCLELARLMKEKGIKPEWEVFNPAHILQDMATLIAAGYDQAPYYCNIVIGAEKGFQGGLPYTPQILQMMVDLLPKDSLFCVSAIGAKQLPATVHALLLGGHVRVGLEDNLYYRHGELSTNVAQVERIVRIIREMDMEPATPAEAREMMGLPRNDVSVRPQFAIA</sequence>
<dbReference type="GO" id="GO:0043720">
    <property type="term" value="F:3-keto-5-aminohexanoate cleavage activity"/>
    <property type="evidence" value="ECO:0007669"/>
    <property type="project" value="InterPro"/>
</dbReference>
<dbReference type="RefSeq" id="WP_119787636.1">
    <property type="nucleotide sequence ID" value="NZ_QYUQ01000002.1"/>
</dbReference>
<keyword evidence="3" id="KW-0479">Metal-binding</keyword>
<comment type="cofactor">
    <cofactor evidence="1">
        <name>Zn(2+)</name>
        <dbReference type="ChEBI" id="CHEBI:29105"/>
    </cofactor>
</comment>
<dbReference type="Pfam" id="PF05853">
    <property type="entry name" value="BKACE"/>
    <property type="match status" value="1"/>
</dbReference>
<dbReference type="Proteomes" id="UP000266327">
    <property type="component" value="Unassembled WGS sequence"/>
</dbReference>
<accession>A0A3A3G6W4</accession>
<evidence type="ECO:0000256" key="1">
    <source>
        <dbReference type="ARBA" id="ARBA00001947"/>
    </source>
</evidence>
<name>A0A3A3G6W4_9BURK</name>
<dbReference type="InterPro" id="IPR008567">
    <property type="entry name" value="BKACE"/>
</dbReference>
<dbReference type="AlphaFoldDB" id="A0A3A3G6W4"/>
<dbReference type="EMBL" id="QYUQ01000002">
    <property type="protein sequence ID" value="RJG04158.1"/>
    <property type="molecule type" value="Genomic_DNA"/>
</dbReference>
<dbReference type="InterPro" id="IPR013785">
    <property type="entry name" value="Aldolase_TIM"/>
</dbReference>
<reference evidence="6" key="1">
    <citation type="submission" date="2018-09" db="EMBL/GenBank/DDBJ databases">
        <authorList>
            <person name="Zhu H."/>
        </authorList>
    </citation>
    <scope>NUCLEOTIDE SEQUENCE [LARGE SCALE GENOMIC DNA]</scope>
    <source>
        <strain evidence="6">K1S02-23</strain>
    </source>
</reference>
<dbReference type="PANTHER" id="PTHR37418">
    <property type="entry name" value="3-KETO-5-AMINOHEXANOATE CLEAVAGE ENZYME-RELATED"/>
    <property type="match status" value="1"/>
</dbReference>
<evidence type="ECO:0000313" key="5">
    <source>
        <dbReference type="EMBL" id="RJG04158.1"/>
    </source>
</evidence>
<evidence type="ECO:0000256" key="4">
    <source>
        <dbReference type="ARBA" id="ARBA00022833"/>
    </source>
</evidence>
<evidence type="ECO:0000313" key="6">
    <source>
        <dbReference type="Proteomes" id="UP000266327"/>
    </source>
</evidence>
<proteinExistence type="predicted"/>
<dbReference type="GO" id="GO:0046872">
    <property type="term" value="F:metal ion binding"/>
    <property type="evidence" value="ECO:0007669"/>
    <property type="project" value="UniProtKB-KW"/>
</dbReference>
<evidence type="ECO:0000256" key="2">
    <source>
        <dbReference type="ARBA" id="ARBA00022679"/>
    </source>
</evidence>
<dbReference type="Gene3D" id="3.20.20.70">
    <property type="entry name" value="Aldolase class I"/>
    <property type="match status" value="1"/>
</dbReference>
<keyword evidence="6" id="KW-1185">Reference proteome</keyword>